<sequence>MKPAFFSKYEWWYHLAMMPICFALGNYYLIGERYFTDLPTFLTATSLAFAVYWFSVVALTLVIRRTAGSSAQGKILRQMLGMFWKLGAAMALLAVFDTWVYSLVPSLGVAFEWSMIWPLTLLGLVCDAFICALLGLFYALQQWKNDQADDEKSARQSAEIEFDALKGQVNPHFLFNSLNTLSSLISADPAQAEDFVEDLARIYRYMLQGARTDLVPLQSELRFMEVYVRLLKVRYHDALLVQLPEHCPADLTIPPLMLQILVDNAVQHNVLSANRPLTITVALTDDRSIRITNNVQMRHRTLGAKGVGLRGLSTKLLIFTSRKLEVRENGDTFSVVIPLLPDATAVTVQ</sequence>
<dbReference type="PANTHER" id="PTHR34220:SF7">
    <property type="entry name" value="SENSOR HISTIDINE KINASE YPDA"/>
    <property type="match status" value="1"/>
</dbReference>
<gene>
    <name evidence="3" type="ORF">ABV298_27890</name>
</gene>
<feature type="transmembrane region" description="Helical" evidence="1">
    <location>
        <begin position="83"/>
        <end position="104"/>
    </location>
</feature>
<evidence type="ECO:0000259" key="2">
    <source>
        <dbReference type="Pfam" id="PF06580"/>
    </source>
</evidence>
<proteinExistence type="predicted"/>
<dbReference type="RefSeq" id="WP_353719414.1">
    <property type="nucleotide sequence ID" value="NZ_CP159289.1"/>
</dbReference>
<keyword evidence="1" id="KW-1133">Transmembrane helix</keyword>
<keyword evidence="1" id="KW-0812">Transmembrane</keyword>
<dbReference type="GO" id="GO:0000155">
    <property type="term" value="F:phosphorelay sensor kinase activity"/>
    <property type="evidence" value="ECO:0007669"/>
    <property type="project" value="InterPro"/>
</dbReference>
<feature type="domain" description="Signal transduction histidine kinase internal region" evidence="2">
    <location>
        <begin position="161"/>
        <end position="238"/>
    </location>
</feature>
<reference evidence="3" key="1">
    <citation type="submission" date="2024-06" db="EMBL/GenBank/DDBJ databases">
        <title>Sequencing and assembly of the genome of Dyadobacter sp. strain 676, a symbiont of Cyamopsis tetragonoloba.</title>
        <authorList>
            <person name="Guro P."/>
            <person name="Sazanova A."/>
            <person name="Kuznetsova I."/>
            <person name="Belimov A."/>
            <person name="Safronova V."/>
        </authorList>
    </citation>
    <scope>NUCLEOTIDE SEQUENCE</scope>
    <source>
        <strain evidence="3">676</strain>
    </source>
</reference>
<dbReference type="Pfam" id="PF06580">
    <property type="entry name" value="His_kinase"/>
    <property type="match status" value="1"/>
</dbReference>
<evidence type="ECO:0000313" key="3">
    <source>
        <dbReference type="EMBL" id="XCH24091.1"/>
    </source>
</evidence>
<dbReference type="GO" id="GO:0016020">
    <property type="term" value="C:membrane"/>
    <property type="evidence" value="ECO:0007669"/>
    <property type="project" value="InterPro"/>
</dbReference>
<organism evidence="3">
    <name type="scientific">Dyadobacter sp. 676</name>
    <dbReference type="NCBI Taxonomy" id="3088362"/>
    <lineage>
        <taxon>Bacteria</taxon>
        <taxon>Pseudomonadati</taxon>
        <taxon>Bacteroidota</taxon>
        <taxon>Cytophagia</taxon>
        <taxon>Cytophagales</taxon>
        <taxon>Spirosomataceae</taxon>
        <taxon>Dyadobacter</taxon>
    </lineage>
</organism>
<keyword evidence="3" id="KW-0418">Kinase</keyword>
<dbReference type="InterPro" id="IPR010559">
    <property type="entry name" value="Sig_transdc_His_kin_internal"/>
</dbReference>
<accession>A0AAU8FIQ5</accession>
<keyword evidence="3" id="KW-0808">Transferase</keyword>
<feature type="transmembrane region" description="Helical" evidence="1">
    <location>
        <begin position="42"/>
        <end position="63"/>
    </location>
</feature>
<dbReference type="InterPro" id="IPR050640">
    <property type="entry name" value="Bact_2-comp_sensor_kinase"/>
</dbReference>
<dbReference type="PANTHER" id="PTHR34220">
    <property type="entry name" value="SENSOR HISTIDINE KINASE YPDA"/>
    <property type="match status" value="1"/>
</dbReference>
<evidence type="ECO:0000256" key="1">
    <source>
        <dbReference type="SAM" id="Phobius"/>
    </source>
</evidence>
<feature type="transmembrane region" description="Helical" evidence="1">
    <location>
        <begin position="116"/>
        <end position="140"/>
    </location>
</feature>
<protein>
    <submittedName>
        <fullName evidence="3">Sensor histidine kinase</fullName>
    </submittedName>
</protein>
<name>A0AAU8FIQ5_9BACT</name>
<dbReference type="AlphaFoldDB" id="A0AAU8FIQ5"/>
<keyword evidence="1" id="KW-0472">Membrane</keyword>
<feature type="transmembrane region" description="Helical" evidence="1">
    <location>
        <begin position="12"/>
        <end position="30"/>
    </location>
</feature>
<dbReference type="EMBL" id="CP159289">
    <property type="protein sequence ID" value="XCH24091.1"/>
    <property type="molecule type" value="Genomic_DNA"/>
</dbReference>